<evidence type="ECO:0000259" key="1">
    <source>
        <dbReference type="Pfam" id="PF11997"/>
    </source>
</evidence>
<dbReference type="Gene3D" id="3.40.50.2000">
    <property type="entry name" value="Glycogen Phosphorylase B"/>
    <property type="match status" value="2"/>
</dbReference>
<proteinExistence type="predicted"/>
<dbReference type="InterPro" id="IPR047691">
    <property type="entry name" value="PelF-like"/>
</dbReference>
<dbReference type="EMBL" id="DVHU01000091">
    <property type="protein sequence ID" value="HIR93778.1"/>
    <property type="molecule type" value="Genomic_DNA"/>
</dbReference>
<reference evidence="2" key="1">
    <citation type="submission" date="2020-10" db="EMBL/GenBank/DDBJ databases">
        <authorList>
            <person name="Gilroy R."/>
        </authorList>
    </citation>
    <scope>NUCLEOTIDE SEQUENCE</scope>
    <source>
        <strain evidence="2">ChiSxjej1B13-7041</strain>
    </source>
</reference>
<dbReference type="Proteomes" id="UP000886841">
    <property type="component" value="Unassembled WGS sequence"/>
</dbReference>
<reference evidence="2" key="2">
    <citation type="journal article" date="2021" name="PeerJ">
        <title>Extensive microbial diversity within the chicken gut microbiome revealed by metagenomics and culture.</title>
        <authorList>
            <person name="Gilroy R."/>
            <person name="Ravi A."/>
            <person name="Getino M."/>
            <person name="Pursley I."/>
            <person name="Horton D.L."/>
            <person name="Alikhan N.F."/>
            <person name="Baker D."/>
            <person name="Gharbi K."/>
            <person name="Hall N."/>
            <person name="Watson M."/>
            <person name="Adriaenssens E.M."/>
            <person name="Foster-Nyarko E."/>
            <person name="Jarju S."/>
            <person name="Secka A."/>
            <person name="Antonio M."/>
            <person name="Oren A."/>
            <person name="Chaudhuri R.R."/>
            <person name="La Ragione R."/>
            <person name="Hildebrand F."/>
            <person name="Pallen M.J."/>
        </authorList>
    </citation>
    <scope>NUCLEOTIDE SEQUENCE</scope>
    <source>
        <strain evidence="2">ChiSxjej1B13-7041</strain>
    </source>
</reference>
<dbReference type="NCBIfam" id="NF038011">
    <property type="entry name" value="PelF"/>
    <property type="match status" value="1"/>
</dbReference>
<dbReference type="SUPFAM" id="SSF53756">
    <property type="entry name" value="UDP-Glycosyltransferase/glycogen phosphorylase"/>
    <property type="match status" value="1"/>
</dbReference>
<sequence length="474" mass="55589">MRICVVLEGCYPYVTGGVSTWIHQYMKAMPEHEFVVWAIGANAKDKGKFKYEIPPNVVEVREIFLDDAFSLRFRKEKYRFNEEEIRTLRDFINCQRPDWNIMFQMYHDRKISPVTFLMSEDFLQIIMDLCREEYPYTSFSDFFHTVRSMFLPVLYLLQTDVPKADLYHSIATGYAGILARLGGYVYHAPYEITEHGIYTREREEEIIRAKWVQPNFKKLWVRFFYMLSGAAYDKATMITSLFPRARNIQVEMGCDREKCRWISNGIHYERFINIPLKKENGYVDIGAILRISPIKDVKTLLYAFAELKDRVPAARLYVAGPEDDKEYAQECYALREQLGTEDVYFTGTVNVLEYMEKFDFTVLSSISEGQPLAVLESFAAARPCVVTDVGCCRELIDGMEGDTLGPAGYCVPPMHREALCAALERMCTHHEERYQMGQTARKRVEQFFRHEDMIHNYQEVYDEVFRRWRELDSA</sequence>
<dbReference type="Pfam" id="PF11997">
    <property type="entry name" value="DUF3492"/>
    <property type="match status" value="1"/>
</dbReference>
<feature type="domain" description="DUF3492" evidence="1">
    <location>
        <begin position="1"/>
        <end position="257"/>
    </location>
</feature>
<comment type="caution">
    <text evidence="2">The sequence shown here is derived from an EMBL/GenBank/DDBJ whole genome shotgun (WGS) entry which is preliminary data.</text>
</comment>
<dbReference type="PANTHER" id="PTHR12526:SF608">
    <property type="entry name" value="PELF"/>
    <property type="match status" value="1"/>
</dbReference>
<organism evidence="2 3">
    <name type="scientific">Candidatus Egerieimonas intestinavium</name>
    <dbReference type="NCBI Taxonomy" id="2840777"/>
    <lineage>
        <taxon>Bacteria</taxon>
        <taxon>Bacillati</taxon>
        <taxon>Bacillota</taxon>
        <taxon>Clostridia</taxon>
        <taxon>Lachnospirales</taxon>
        <taxon>Lachnospiraceae</taxon>
        <taxon>Lachnospiraceae incertae sedis</taxon>
        <taxon>Candidatus Egerieimonas</taxon>
    </lineage>
</organism>
<evidence type="ECO:0000313" key="3">
    <source>
        <dbReference type="Proteomes" id="UP000886841"/>
    </source>
</evidence>
<gene>
    <name evidence="2" type="primary">pelF</name>
    <name evidence="2" type="ORF">IAB98_10215</name>
</gene>
<dbReference type="AlphaFoldDB" id="A0A9D1JGA3"/>
<evidence type="ECO:0000313" key="2">
    <source>
        <dbReference type="EMBL" id="HIR93778.1"/>
    </source>
</evidence>
<dbReference type="Pfam" id="PF13692">
    <property type="entry name" value="Glyco_trans_1_4"/>
    <property type="match status" value="1"/>
</dbReference>
<accession>A0A9D1JGA3</accession>
<dbReference type="InterPro" id="IPR022622">
    <property type="entry name" value="DUF3492"/>
</dbReference>
<dbReference type="PANTHER" id="PTHR12526">
    <property type="entry name" value="GLYCOSYLTRANSFERASE"/>
    <property type="match status" value="1"/>
</dbReference>
<name>A0A9D1JGA3_9FIRM</name>
<protein>
    <submittedName>
        <fullName evidence="2">GT4 family glycosyltransferase PelF</fullName>
    </submittedName>
</protein>